<proteinExistence type="predicted"/>
<dbReference type="Proteomes" id="UP000694941">
    <property type="component" value="Unplaced"/>
</dbReference>
<evidence type="ECO:0000313" key="1">
    <source>
        <dbReference type="Proteomes" id="UP000694941"/>
    </source>
</evidence>
<sequence>MASYCSVPFGMKPSDGFTMALPSGKTSYTSAVRIGNWNEEAYLKEEKKSEFFHKKNRGELLSQKTDKLLETALSPVSLSIQCDGYLYDGNIVQLQSSFDSTLVLAATPSPPEPNTNDINTFLPSCAVSASSYNQPCTRNSFIVFRLNKSLSQELPITYGESVILQTVQHIGSLNLYSDRSFFQVMNKSRNQEVILCKGGTPSNFWRVIFPDQGWRLEKEGSPVPVQTDIIFNHVFSNKYLALEDSKKMTVFGAEQLVKLHDQPIKRSLWQLVVNPATKK</sequence>
<dbReference type="InterPro" id="IPR036300">
    <property type="entry name" value="MIR_dom_sf"/>
</dbReference>
<name>A0ABM1SIM0_LIMPO</name>
<organism evidence="1 3">
    <name type="scientific">Limulus polyphemus</name>
    <name type="common">Atlantic horseshoe crab</name>
    <dbReference type="NCBI Taxonomy" id="6850"/>
    <lineage>
        <taxon>Eukaryota</taxon>
        <taxon>Metazoa</taxon>
        <taxon>Ecdysozoa</taxon>
        <taxon>Arthropoda</taxon>
        <taxon>Chelicerata</taxon>
        <taxon>Merostomata</taxon>
        <taxon>Xiphosura</taxon>
        <taxon>Limulidae</taxon>
        <taxon>Limulus</taxon>
    </lineage>
</organism>
<dbReference type="Gene3D" id="2.80.10.50">
    <property type="match status" value="1"/>
</dbReference>
<evidence type="ECO:0000313" key="4">
    <source>
        <dbReference type="RefSeq" id="XP_022243480.1"/>
    </source>
</evidence>
<dbReference type="RefSeq" id="XP_022243480.1">
    <property type="nucleotide sequence ID" value="XM_022387772.1"/>
</dbReference>
<dbReference type="PANTHER" id="PTHR24274">
    <property type="entry name" value="CILIA- AND FLAGELLA-ASSOCIATED PROTEIN 161"/>
    <property type="match status" value="1"/>
</dbReference>
<reference evidence="2 3" key="1">
    <citation type="submission" date="2025-05" db="UniProtKB">
        <authorList>
            <consortium name="RefSeq"/>
        </authorList>
    </citation>
    <scope>IDENTIFICATION</scope>
    <source>
        <tissue evidence="2 3">Muscle</tissue>
    </source>
</reference>
<evidence type="ECO:0000313" key="3">
    <source>
        <dbReference type="RefSeq" id="XP_022243475.1"/>
    </source>
</evidence>
<dbReference type="PANTHER" id="PTHR24274:SF1">
    <property type="entry name" value="CILIA- AND FLAGELLA-ASSOCIATED PROTEIN 161"/>
    <property type="match status" value="1"/>
</dbReference>
<protein>
    <submittedName>
        <fullName evidence="2 3">Cilia- and flagella-associated protein 161-like isoform X1</fullName>
    </submittedName>
</protein>
<keyword evidence="1" id="KW-1185">Reference proteome</keyword>
<evidence type="ECO:0000313" key="2">
    <source>
        <dbReference type="RefSeq" id="XP_022243469.1"/>
    </source>
</evidence>
<accession>A0ABM1SIM0</accession>
<dbReference type="RefSeq" id="XP_022243475.1">
    <property type="nucleotide sequence ID" value="XM_022387767.1"/>
</dbReference>
<dbReference type="RefSeq" id="XP_022243469.1">
    <property type="nucleotide sequence ID" value="XM_022387761.1"/>
</dbReference>
<dbReference type="SUPFAM" id="SSF82109">
    <property type="entry name" value="MIR domain"/>
    <property type="match status" value="1"/>
</dbReference>
<dbReference type="GeneID" id="111086134"/>
<dbReference type="InterPro" id="IPR055325">
    <property type="entry name" value="CF161"/>
</dbReference>
<dbReference type="Pfam" id="PF24569">
    <property type="entry name" value="CFAP161"/>
    <property type="match status" value="1"/>
</dbReference>
<gene>
    <name evidence="2 3 4" type="primary">LOC111086134</name>
</gene>